<reference evidence="1 2" key="1">
    <citation type="submission" date="2016-11" db="EMBL/GenBank/DDBJ databases">
        <title>Comparative genomics of co-occurring bacteria in distinct bioleaching systems unravels niche-specific adaptation.</title>
        <authorList>
            <person name="Zhang X."/>
            <person name="Liu X."/>
            <person name="Yin H."/>
        </authorList>
    </citation>
    <scope>NUCLEOTIDE SEQUENCE [LARGE SCALE GENOMIC DNA]</scope>
    <source>
        <strain evidence="1 2">DX</strain>
    </source>
</reference>
<evidence type="ECO:0000313" key="2">
    <source>
        <dbReference type="Proteomes" id="UP000188586"/>
    </source>
</evidence>
<proteinExistence type="predicted"/>
<protein>
    <submittedName>
        <fullName evidence="1">Uncharacterized protein</fullName>
    </submittedName>
</protein>
<accession>A0A1V3SV67</accession>
<dbReference type="Proteomes" id="UP000188586">
    <property type="component" value="Unassembled WGS sequence"/>
</dbReference>
<comment type="caution">
    <text evidence="1">The sequence shown here is derived from an EMBL/GenBank/DDBJ whole genome shotgun (WGS) entry which is preliminary data.</text>
</comment>
<sequence length="106" mass="12820">MKNNPCRVRFFGIKRMDTSEEREEIWVEAIWKGQKNLFRIQRYSKWKGQKNLFRIQRYSKRNYLLFIGGNLIPNQELIDCILKRILERNVIPEGGRLMWAGETKES</sequence>
<evidence type="ECO:0000313" key="1">
    <source>
        <dbReference type="EMBL" id="OOH72755.1"/>
    </source>
</evidence>
<dbReference type="AlphaFoldDB" id="A0A1V3SV67"/>
<gene>
    <name evidence="1" type="ORF">BOX24_05040</name>
</gene>
<name>A0A1V3SV67_9BACT</name>
<dbReference type="EMBL" id="MPOJ01000010">
    <property type="protein sequence ID" value="OOH72755.1"/>
    <property type="molecule type" value="Genomic_DNA"/>
</dbReference>
<organism evidence="1 2">
    <name type="scientific">Leptospirillum ferriphilum</name>
    <dbReference type="NCBI Taxonomy" id="178606"/>
    <lineage>
        <taxon>Bacteria</taxon>
        <taxon>Pseudomonadati</taxon>
        <taxon>Nitrospirota</taxon>
        <taxon>Nitrospiria</taxon>
        <taxon>Nitrospirales</taxon>
        <taxon>Nitrospiraceae</taxon>
        <taxon>Leptospirillum</taxon>
    </lineage>
</organism>